<protein>
    <submittedName>
        <fullName evidence="2">Uncharacterized protein</fullName>
    </submittedName>
</protein>
<proteinExistence type="predicted"/>
<dbReference type="AlphaFoldDB" id="A0A1R1X8C4"/>
<accession>A0A1R1X8C4</accession>
<feature type="compositionally biased region" description="Low complexity" evidence="1">
    <location>
        <begin position="247"/>
        <end position="256"/>
    </location>
</feature>
<dbReference type="EMBL" id="LSSN01004790">
    <property type="protein sequence ID" value="OMJ10887.1"/>
    <property type="molecule type" value="Genomic_DNA"/>
</dbReference>
<feature type="region of interest" description="Disordered" evidence="1">
    <location>
        <begin position="247"/>
        <end position="284"/>
    </location>
</feature>
<comment type="caution">
    <text evidence="2">The sequence shown here is derived from an EMBL/GenBank/DDBJ whole genome shotgun (WGS) entry which is preliminary data.</text>
</comment>
<dbReference type="OrthoDB" id="5521299at2759"/>
<sequence>MIQKVLDHGYGRVGKLKFEILADQTDYSDSIYDLDIKLLRQTAPSTSSARTTQIDAAHYLAALKLKFPVIYELLCAQFGKSHIVTKLPSHRLVLANNARNLQALHIRKLIAKLYAPLPLRTIIDIQTRAAAGPPSPSTSSSTTNKTKTITARPRATLASTYKHLDYAQDLAENLADLANNNTGSINERLNFQYISRPPTPTSTPTSASTNQLTKIPHLRLYKKSYMNLLDKCPYIYFIPTELSNSNSSSTSSDFSNAARSNAHQAAMPETTKHTGFGPASDPAHMAAEPGEHVFTTTSTSSVDNPPPQLTIKRALDLAASSPTTATFVIRKSLWSTSPIPTLTMKIDASSKFL</sequence>
<gene>
    <name evidence="2" type="ORF">AYI70_g10059</name>
</gene>
<name>A0A1R1X8C4_9FUNG</name>
<organism evidence="2 3">
    <name type="scientific">Smittium culicis</name>
    <dbReference type="NCBI Taxonomy" id="133412"/>
    <lineage>
        <taxon>Eukaryota</taxon>
        <taxon>Fungi</taxon>
        <taxon>Fungi incertae sedis</taxon>
        <taxon>Zoopagomycota</taxon>
        <taxon>Kickxellomycotina</taxon>
        <taxon>Harpellomycetes</taxon>
        <taxon>Harpellales</taxon>
        <taxon>Legeriomycetaceae</taxon>
        <taxon>Smittium</taxon>
    </lineage>
</organism>
<evidence type="ECO:0000256" key="1">
    <source>
        <dbReference type="SAM" id="MobiDB-lite"/>
    </source>
</evidence>
<keyword evidence="3" id="KW-1185">Reference proteome</keyword>
<evidence type="ECO:0000313" key="3">
    <source>
        <dbReference type="Proteomes" id="UP000187283"/>
    </source>
</evidence>
<reference evidence="2 3" key="1">
    <citation type="submission" date="2017-01" db="EMBL/GenBank/DDBJ databases">
        <authorList>
            <person name="Mah S.A."/>
            <person name="Swanson W.J."/>
            <person name="Moy G.W."/>
            <person name="Vacquier V.D."/>
        </authorList>
    </citation>
    <scope>NUCLEOTIDE SEQUENCE [LARGE SCALE GENOMIC DNA]</scope>
    <source>
        <strain evidence="2 3">GSMNP</strain>
    </source>
</reference>
<evidence type="ECO:0000313" key="2">
    <source>
        <dbReference type="EMBL" id="OMJ10887.1"/>
    </source>
</evidence>
<dbReference type="Proteomes" id="UP000187283">
    <property type="component" value="Unassembled WGS sequence"/>
</dbReference>
<feature type="region of interest" description="Disordered" evidence="1">
    <location>
        <begin position="129"/>
        <end position="148"/>
    </location>
</feature>